<dbReference type="Gene3D" id="3.30.450.20">
    <property type="entry name" value="PAS domain"/>
    <property type="match status" value="1"/>
</dbReference>
<dbReference type="PANTHER" id="PTHR46663">
    <property type="entry name" value="DIGUANYLATE CYCLASE DGCT-RELATED"/>
    <property type="match status" value="1"/>
</dbReference>
<dbReference type="CDD" id="cd01949">
    <property type="entry name" value="GGDEF"/>
    <property type="match status" value="1"/>
</dbReference>
<sequence>MSQDPASAVAIAPDRLRARLHAEAARLARLGAWECDLATERLTWTEGVYDLFGLEPGAPLRRPEIVGRYEEVSRGAMERLRAEAIRTGRGFVLDALIRPRRGEERWIRIGAELARDGDGRPARLYGYKQDVTAEREALERLRHLAERDHLTGLANRAAFDARCRAVAAAGQDRGGVAGLVLIDLDRFKAINDTLGHAAGDACLRAAAERLGEAFADASLVARIGGDEFAVLLRAPLGRGRILRMLAGASAALSRPVLWNGAFLAVSASIGARILDPGRDRAPGSDLFAEADAALYAAKAAGRNAVRIFGEAEARAASG</sequence>
<evidence type="ECO:0000313" key="3">
    <source>
        <dbReference type="EMBL" id="AWN43892.1"/>
    </source>
</evidence>
<dbReference type="PROSITE" id="PS50113">
    <property type="entry name" value="PAC"/>
    <property type="match status" value="1"/>
</dbReference>
<reference evidence="4" key="1">
    <citation type="submission" date="2018-05" db="EMBL/GenBank/DDBJ databases">
        <title>Complete Genome Sequence of Methylobacterium sp. 17SD2-17.</title>
        <authorList>
            <person name="Srinivasan S."/>
        </authorList>
    </citation>
    <scope>NUCLEOTIDE SEQUENCE [LARGE SCALE GENOMIC DNA]</scope>
    <source>
        <strain evidence="4">17SD2-17</strain>
    </source>
</reference>
<dbReference type="PROSITE" id="PS50887">
    <property type="entry name" value="GGDEF"/>
    <property type="match status" value="1"/>
</dbReference>
<dbReference type="OrthoDB" id="9812260at2"/>
<name>A0A2U8WF36_9HYPH</name>
<dbReference type="SUPFAM" id="SSF55785">
    <property type="entry name" value="PYP-like sensor domain (PAS domain)"/>
    <property type="match status" value="1"/>
</dbReference>
<proteinExistence type="predicted"/>
<dbReference type="Pfam" id="PF00990">
    <property type="entry name" value="GGDEF"/>
    <property type="match status" value="1"/>
</dbReference>
<dbReference type="InterPro" id="IPR000700">
    <property type="entry name" value="PAS-assoc_C"/>
</dbReference>
<accession>A0A2U8WF36</accession>
<dbReference type="InterPro" id="IPR029787">
    <property type="entry name" value="Nucleotide_cyclase"/>
</dbReference>
<dbReference type="InterPro" id="IPR013655">
    <property type="entry name" value="PAS_fold_3"/>
</dbReference>
<dbReference type="Gene3D" id="2.10.70.100">
    <property type="match status" value="1"/>
</dbReference>
<dbReference type="AlphaFoldDB" id="A0A2U8WF36"/>
<dbReference type="Proteomes" id="UP000245926">
    <property type="component" value="Chromosome"/>
</dbReference>
<feature type="domain" description="PAC" evidence="1">
    <location>
        <begin position="91"/>
        <end position="143"/>
    </location>
</feature>
<dbReference type="KEGG" id="mets:DK389_29490"/>
<dbReference type="InterPro" id="IPR000160">
    <property type="entry name" value="GGDEF_dom"/>
</dbReference>
<gene>
    <name evidence="3" type="ORF">DK389_29490</name>
</gene>
<evidence type="ECO:0000259" key="1">
    <source>
        <dbReference type="PROSITE" id="PS50113"/>
    </source>
</evidence>
<dbReference type="NCBIfam" id="TIGR00254">
    <property type="entry name" value="GGDEF"/>
    <property type="match status" value="1"/>
</dbReference>
<keyword evidence="4" id="KW-1185">Reference proteome</keyword>
<evidence type="ECO:0000313" key="4">
    <source>
        <dbReference type="Proteomes" id="UP000245926"/>
    </source>
</evidence>
<protein>
    <submittedName>
        <fullName evidence="3">GGDEF domain-containing protein</fullName>
    </submittedName>
</protein>
<organism evidence="3 4">
    <name type="scientific">Methylobacterium durans</name>
    <dbReference type="NCBI Taxonomy" id="2202825"/>
    <lineage>
        <taxon>Bacteria</taxon>
        <taxon>Pseudomonadati</taxon>
        <taxon>Pseudomonadota</taxon>
        <taxon>Alphaproteobacteria</taxon>
        <taxon>Hyphomicrobiales</taxon>
        <taxon>Methylobacteriaceae</taxon>
        <taxon>Methylobacterium</taxon>
    </lineage>
</organism>
<dbReference type="SMART" id="SM00267">
    <property type="entry name" value="GGDEF"/>
    <property type="match status" value="1"/>
</dbReference>
<dbReference type="Pfam" id="PF08447">
    <property type="entry name" value="PAS_3"/>
    <property type="match status" value="1"/>
</dbReference>
<evidence type="ECO:0000259" key="2">
    <source>
        <dbReference type="PROSITE" id="PS50887"/>
    </source>
</evidence>
<dbReference type="SUPFAM" id="SSF55073">
    <property type="entry name" value="Nucleotide cyclase"/>
    <property type="match status" value="1"/>
</dbReference>
<dbReference type="InterPro" id="IPR052163">
    <property type="entry name" value="DGC-Regulatory_Protein"/>
</dbReference>
<dbReference type="RefSeq" id="WP_109895121.1">
    <property type="nucleotide sequence ID" value="NZ_CP029550.1"/>
</dbReference>
<dbReference type="PANTHER" id="PTHR46663:SF2">
    <property type="entry name" value="GGDEF DOMAIN-CONTAINING PROTEIN"/>
    <property type="match status" value="1"/>
</dbReference>
<dbReference type="InterPro" id="IPR043128">
    <property type="entry name" value="Rev_trsase/Diguanyl_cyclase"/>
</dbReference>
<dbReference type="Gene3D" id="3.30.70.270">
    <property type="match status" value="1"/>
</dbReference>
<dbReference type="InterPro" id="IPR035965">
    <property type="entry name" value="PAS-like_dom_sf"/>
</dbReference>
<dbReference type="EMBL" id="CP029550">
    <property type="protein sequence ID" value="AWN43892.1"/>
    <property type="molecule type" value="Genomic_DNA"/>
</dbReference>
<feature type="domain" description="GGDEF" evidence="2">
    <location>
        <begin position="175"/>
        <end position="310"/>
    </location>
</feature>